<protein>
    <submittedName>
        <fullName evidence="2">Plasmid stabilization protein</fullName>
    </submittedName>
</protein>
<dbReference type="Gene3D" id="3.30.2310.20">
    <property type="entry name" value="RelE-like"/>
    <property type="match status" value="1"/>
</dbReference>
<evidence type="ECO:0000313" key="3">
    <source>
        <dbReference type="Proteomes" id="UP000032229"/>
    </source>
</evidence>
<gene>
    <name evidence="2" type="ORF">AW14_06705</name>
</gene>
<keyword evidence="3" id="KW-1185">Reference proteome</keyword>
<dbReference type="InterPro" id="IPR007712">
    <property type="entry name" value="RelE/ParE_toxin"/>
</dbReference>
<dbReference type="Pfam" id="PF05016">
    <property type="entry name" value="ParE_toxin"/>
    <property type="match status" value="1"/>
</dbReference>
<dbReference type="RefSeq" id="WP_052647444.1">
    <property type="nucleotide sequence ID" value="NZ_CP007202.1"/>
</dbReference>
<accession>A0A0C5WAN6</accession>
<sequence length="105" mass="12612">MTLEIIWSEFAETQLDEIYEYYKKEASTRIAKKLVKGIINEPKKLIKTPLIGQEEELLKQREIHYRYLVFKNYKLIYSVDQENGFIKIADVFDTRQNPPKIKRTK</sequence>
<dbReference type="HOGENOM" id="CLU_147162_8_2_10"/>
<dbReference type="PATRIC" id="fig|1454006.5.peg.1317"/>
<proteinExistence type="predicted"/>
<evidence type="ECO:0000313" key="2">
    <source>
        <dbReference type="EMBL" id="AJR03377.1"/>
    </source>
</evidence>
<dbReference type="SUPFAM" id="SSF143011">
    <property type="entry name" value="RelE-like"/>
    <property type="match status" value="1"/>
</dbReference>
<dbReference type="Proteomes" id="UP000032229">
    <property type="component" value="Chromosome"/>
</dbReference>
<dbReference type="EMBL" id="CP007202">
    <property type="protein sequence ID" value="AJR03377.1"/>
    <property type="molecule type" value="Genomic_DNA"/>
</dbReference>
<dbReference type="KEGG" id="sze:AW14_06705"/>
<dbReference type="OrthoDB" id="1031021at2"/>
<reference evidence="2 3" key="1">
    <citation type="submission" date="2014-02" db="EMBL/GenBank/DDBJ databases">
        <authorList>
            <person name="Young C.-C."/>
            <person name="Hameed A."/>
            <person name="Huang H.-C."/>
            <person name="Shahina M."/>
        </authorList>
    </citation>
    <scope>NUCLEOTIDE SEQUENCE [LARGE SCALE GENOMIC DNA]</scope>
    <source>
        <strain evidence="2 3">CC-SAMT-1</strain>
    </source>
</reference>
<dbReference type="AlphaFoldDB" id="A0A0C5WAN6"/>
<dbReference type="InterPro" id="IPR035093">
    <property type="entry name" value="RelE/ParE_toxin_dom_sf"/>
</dbReference>
<evidence type="ECO:0000256" key="1">
    <source>
        <dbReference type="ARBA" id="ARBA00022649"/>
    </source>
</evidence>
<dbReference type="STRING" id="1454006.AW14_06705"/>
<name>A0A0C5WAN6_9FLAO</name>
<organism evidence="2 3">
    <name type="scientific">Siansivirga zeaxanthinifaciens CC-SAMT-1</name>
    <dbReference type="NCBI Taxonomy" id="1454006"/>
    <lineage>
        <taxon>Bacteria</taxon>
        <taxon>Pseudomonadati</taxon>
        <taxon>Bacteroidota</taxon>
        <taxon>Flavobacteriia</taxon>
        <taxon>Flavobacteriales</taxon>
        <taxon>Flavobacteriaceae</taxon>
        <taxon>Siansivirga</taxon>
    </lineage>
</organism>
<keyword evidence="1" id="KW-1277">Toxin-antitoxin system</keyword>